<dbReference type="OrthoDB" id="5954510at2759"/>
<dbReference type="Pfam" id="PF16977">
    <property type="entry name" value="ApeC"/>
    <property type="match status" value="1"/>
</dbReference>
<dbReference type="PANTHER" id="PTHR19324">
    <property type="entry name" value="PERFORIN-LIKE PROTEIN 1"/>
    <property type="match status" value="1"/>
</dbReference>
<feature type="signal peptide" evidence="2">
    <location>
        <begin position="1"/>
        <end position="27"/>
    </location>
</feature>
<evidence type="ECO:0000259" key="3">
    <source>
        <dbReference type="Pfam" id="PF16977"/>
    </source>
</evidence>
<sequence>MDALLSTGVRFLLLAVLELSLFRSVITVLHSGRMDGYALPRPLTGCTEHWADFRVRLRYSNLTHETNISEEFQLALDTLDDDTVLFEFCVQNKTLVREGSIDDQVLDWPAGQYCIHSVGKIARKDGGVFEWVLGDCPRGFKSGVTALPFKSFPGQRMVDPTSPLSLTYPNITLVHYCCSNTGNVDTAIDLGMVAPFYLMPYGEPRCQKVQNMESDLQFIEWPLAEQRWSGTHPYSVRGRKFFYCYYQPMGLGMEHDIVIATFCVAIGTPTLTMIVICLCKLRAKLSARRKHFKRFQSVM</sequence>
<dbReference type="GeneID" id="119719943"/>
<keyword evidence="1" id="KW-0472">Membrane</keyword>
<feature type="chain" id="PRO_5038030876" description="Apextrin C-terminal domain-containing protein" evidence="2">
    <location>
        <begin position="28"/>
        <end position="299"/>
    </location>
</feature>
<dbReference type="AlphaFoldDB" id="A0A913Z3S0"/>
<evidence type="ECO:0000313" key="4">
    <source>
        <dbReference type="EnsemblMetazoa" id="XP_038045355.1"/>
    </source>
</evidence>
<proteinExistence type="predicted"/>
<name>A0A913Z3S0_PATMI</name>
<evidence type="ECO:0000256" key="2">
    <source>
        <dbReference type="SAM" id="SignalP"/>
    </source>
</evidence>
<protein>
    <recommendedName>
        <fullName evidence="3">Apextrin C-terminal domain-containing protein</fullName>
    </recommendedName>
</protein>
<keyword evidence="5" id="KW-1185">Reference proteome</keyword>
<organism evidence="4 5">
    <name type="scientific">Patiria miniata</name>
    <name type="common">Bat star</name>
    <name type="synonym">Asterina miniata</name>
    <dbReference type="NCBI Taxonomy" id="46514"/>
    <lineage>
        <taxon>Eukaryota</taxon>
        <taxon>Metazoa</taxon>
        <taxon>Echinodermata</taxon>
        <taxon>Eleutherozoa</taxon>
        <taxon>Asterozoa</taxon>
        <taxon>Asteroidea</taxon>
        <taxon>Valvatacea</taxon>
        <taxon>Valvatida</taxon>
        <taxon>Asterinidae</taxon>
        <taxon>Patiria</taxon>
    </lineage>
</organism>
<dbReference type="PANTHER" id="PTHR19324:SF33">
    <property type="entry name" value="MUCIN-5AC"/>
    <property type="match status" value="1"/>
</dbReference>
<reference evidence="4" key="1">
    <citation type="submission" date="2022-11" db="UniProtKB">
        <authorList>
            <consortium name="EnsemblMetazoa"/>
        </authorList>
    </citation>
    <scope>IDENTIFICATION</scope>
</reference>
<dbReference type="Proteomes" id="UP000887568">
    <property type="component" value="Unplaced"/>
</dbReference>
<accession>A0A913Z3S0</accession>
<keyword evidence="1" id="KW-1133">Transmembrane helix</keyword>
<evidence type="ECO:0000256" key="1">
    <source>
        <dbReference type="SAM" id="Phobius"/>
    </source>
</evidence>
<evidence type="ECO:0000313" key="5">
    <source>
        <dbReference type="Proteomes" id="UP000887568"/>
    </source>
</evidence>
<dbReference type="RefSeq" id="XP_038045355.1">
    <property type="nucleotide sequence ID" value="XM_038189427.1"/>
</dbReference>
<dbReference type="InterPro" id="IPR031569">
    <property type="entry name" value="ApeC"/>
</dbReference>
<feature type="domain" description="Apextrin C-terminal" evidence="3">
    <location>
        <begin position="37"/>
        <end position="246"/>
    </location>
</feature>
<dbReference type="EnsemblMetazoa" id="XM_038189427.1">
    <property type="protein sequence ID" value="XP_038045355.1"/>
    <property type="gene ID" value="LOC119719943"/>
</dbReference>
<dbReference type="OMA" id="GEPRCQK"/>
<feature type="transmembrane region" description="Helical" evidence="1">
    <location>
        <begin position="257"/>
        <end position="281"/>
    </location>
</feature>
<keyword evidence="2" id="KW-0732">Signal</keyword>
<keyword evidence="1" id="KW-0812">Transmembrane</keyword>